<reference evidence="2" key="1">
    <citation type="submission" date="2015-08" db="EMBL/GenBank/DDBJ databases">
        <authorList>
            <person name="Babu N.S."/>
            <person name="Beckwith C.J."/>
            <person name="Beseler K.G."/>
            <person name="Brison A."/>
            <person name="Carone J.V."/>
            <person name="Caskin T.P."/>
            <person name="Diamond M."/>
            <person name="Durham M.E."/>
            <person name="Foxe J.M."/>
            <person name="Go M."/>
            <person name="Henderson B.A."/>
            <person name="Jones I.B."/>
            <person name="McGettigan J.A."/>
            <person name="Micheletti S.J."/>
            <person name="Nasrallah M.E."/>
            <person name="Ortiz D."/>
            <person name="Piller C.R."/>
            <person name="Privatt S.R."/>
            <person name="Schneider S.L."/>
            <person name="Sharp S."/>
            <person name="Smith T.C."/>
            <person name="Stanton J.D."/>
            <person name="Ullery H.E."/>
            <person name="Wilson R.J."/>
            <person name="Serrano M.G."/>
            <person name="Buck G."/>
            <person name="Lee V."/>
            <person name="Wang Y."/>
            <person name="Carvalho R."/>
            <person name="Voegtly L."/>
            <person name="Shi R."/>
            <person name="Duckworth R."/>
            <person name="Johnson A."/>
            <person name="Loviza R."/>
            <person name="Walstead R."/>
            <person name="Shah Z."/>
            <person name="Kiflezghi M."/>
            <person name="Wade K."/>
            <person name="Ball S.L."/>
            <person name="Bradley K.W."/>
            <person name="Asai D.J."/>
            <person name="Bowman C.A."/>
            <person name="Russell D.A."/>
            <person name="Pope W.H."/>
            <person name="Jacobs-Sera D."/>
            <person name="Hendrix R.W."/>
            <person name="Hatfull G.F."/>
        </authorList>
    </citation>
    <scope>NUCLEOTIDE SEQUENCE</scope>
</reference>
<proteinExistence type="predicted"/>
<protein>
    <submittedName>
        <fullName evidence="2">Regulatory protein, TetR</fullName>
    </submittedName>
</protein>
<dbReference type="InterPro" id="IPR036271">
    <property type="entry name" value="Tet_transcr_reg_TetR-rel_C_sf"/>
</dbReference>
<sequence>MTPAAALSPRMEQLLSAAVVVVSDGGMRGLTHRAVDREAGLPEGSCSAYLRTRRALQTALAEYVGSHLAADVRALSEVLAGCPGDHDRAISETAALFERWLHGRELVTRFELGLEAARDPELAAQFSVWRTELIEVVGEVLSTGGVSSEAAYAETLVVALDGVLLGAVLKPPAERADYLRRCVAILIEALSPPDP</sequence>
<dbReference type="SUPFAM" id="SSF46689">
    <property type="entry name" value="Homeodomain-like"/>
    <property type="match status" value="1"/>
</dbReference>
<name>A0A2P2C8C1_9ZZZZ</name>
<accession>A0A2P2C8C1</accession>
<evidence type="ECO:0000259" key="1">
    <source>
        <dbReference type="Pfam" id="PF17940"/>
    </source>
</evidence>
<gene>
    <name evidence="2" type="ORF">NOCA2480184</name>
</gene>
<dbReference type="InterPro" id="IPR041583">
    <property type="entry name" value="TetR_C_31"/>
</dbReference>
<feature type="domain" description="Tetracyclin repressor-like C-terminal group 31" evidence="1">
    <location>
        <begin position="85"/>
        <end position="187"/>
    </location>
</feature>
<dbReference type="Pfam" id="PF17940">
    <property type="entry name" value="TetR_C_31"/>
    <property type="match status" value="1"/>
</dbReference>
<dbReference type="Gene3D" id="1.10.357.10">
    <property type="entry name" value="Tetracycline Repressor, domain 2"/>
    <property type="match status" value="1"/>
</dbReference>
<dbReference type="EMBL" id="CZKA01000043">
    <property type="protein sequence ID" value="CUR58239.1"/>
    <property type="molecule type" value="Genomic_DNA"/>
</dbReference>
<dbReference type="AlphaFoldDB" id="A0A2P2C8C1"/>
<dbReference type="SUPFAM" id="SSF48498">
    <property type="entry name" value="Tetracyclin repressor-like, C-terminal domain"/>
    <property type="match status" value="1"/>
</dbReference>
<organism evidence="2">
    <name type="scientific">metagenome</name>
    <dbReference type="NCBI Taxonomy" id="256318"/>
    <lineage>
        <taxon>unclassified sequences</taxon>
        <taxon>metagenomes</taxon>
    </lineage>
</organism>
<evidence type="ECO:0000313" key="2">
    <source>
        <dbReference type="EMBL" id="CUR58239.1"/>
    </source>
</evidence>
<dbReference type="InterPro" id="IPR009057">
    <property type="entry name" value="Homeodomain-like_sf"/>
</dbReference>